<dbReference type="Proteomes" id="UP000198510">
    <property type="component" value="Unassembled WGS sequence"/>
</dbReference>
<dbReference type="AlphaFoldDB" id="A0A1G9GGG7"/>
<evidence type="ECO:0000313" key="2">
    <source>
        <dbReference type="EMBL" id="SDK99373.1"/>
    </source>
</evidence>
<evidence type="ECO:0000256" key="1">
    <source>
        <dbReference type="SAM" id="Phobius"/>
    </source>
</evidence>
<keyword evidence="3" id="KW-1185">Reference proteome</keyword>
<keyword evidence="1" id="KW-0812">Transmembrane</keyword>
<keyword evidence="1" id="KW-0472">Membrane</keyword>
<keyword evidence="1" id="KW-1133">Transmembrane helix</keyword>
<organism evidence="2 3">
    <name type="scientific">Catalinimonas alkaloidigena</name>
    <dbReference type="NCBI Taxonomy" id="1075417"/>
    <lineage>
        <taxon>Bacteria</taxon>
        <taxon>Pseudomonadati</taxon>
        <taxon>Bacteroidota</taxon>
        <taxon>Cytophagia</taxon>
        <taxon>Cytophagales</taxon>
        <taxon>Catalimonadaceae</taxon>
        <taxon>Catalinimonas</taxon>
    </lineage>
</organism>
<dbReference type="RefSeq" id="WP_143017242.1">
    <property type="nucleotide sequence ID" value="NZ_FNFO01000004.1"/>
</dbReference>
<evidence type="ECO:0000313" key="3">
    <source>
        <dbReference type="Proteomes" id="UP000198510"/>
    </source>
</evidence>
<protein>
    <submittedName>
        <fullName evidence="2">Uncharacterized protein</fullName>
    </submittedName>
</protein>
<dbReference type="EMBL" id="FNFO01000004">
    <property type="protein sequence ID" value="SDK99373.1"/>
    <property type="molecule type" value="Genomic_DNA"/>
</dbReference>
<name>A0A1G9GGG7_9BACT</name>
<feature type="transmembrane region" description="Helical" evidence="1">
    <location>
        <begin position="22"/>
        <end position="47"/>
    </location>
</feature>
<accession>A0A1G9GGG7</accession>
<proteinExistence type="predicted"/>
<gene>
    <name evidence="2" type="ORF">SAMN05421823_10491</name>
</gene>
<feature type="transmembrane region" description="Helical" evidence="1">
    <location>
        <begin position="84"/>
        <end position="105"/>
    </location>
</feature>
<reference evidence="2 3" key="1">
    <citation type="submission" date="2016-10" db="EMBL/GenBank/DDBJ databases">
        <authorList>
            <person name="de Groot N.N."/>
        </authorList>
    </citation>
    <scope>NUCLEOTIDE SEQUENCE [LARGE SCALE GENOMIC DNA]</scope>
    <source>
        <strain evidence="2 3">DSM 25186</strain>
    </source>
</reference>
<sequence length="135" mass="14856">MDTHPPPTNQERRHRLEYKARWMAVLPAAVVAAVAAEVAVWGAYLLFTDASAYSRAFIQSGVGAYAFLLAGMEAAPNHKKFAGLALTLLFTLFGGLMLIVGFVQQTSSAEILGKNLPRIVMIWLAYALLRKQSRY</sequence>